<dbReference type="InterPro" id="IPR057710">
    <property type="entry name" value="DUF7950"/>
</dbReference>
<name>A0ABQ8AX16_BRANA</name>
<evidence type="ECO:0000256" key="1">
    <source>
        <dbReference type="SAM" id="MobiDB-lite"/>
    </source>
</evidence>
<dbReference type="PANTHER" id="PTHR33595">
    <property type="entry name" value="VON WILLEBRAND FACTOR A DOMAIN PROTEIN"/>
    <property type="match status" value="1"/>
</dbReference>
<sequence>TPRLSPIVQSQGCAVQPVVSHVAVSPNVSTKNPLKMNFRGGCCIARYGGSGGDMSKVDRIMLRYRPIAPRPDSGGSSSPPLDSVSPKSRRGKRKYSKENSSSSVNGGGSVNSNGNSKRRRNEEAKNGSETVTLPLLPETPERRKEPPRVLVPAPEFGAAASSWLSFGDDGRYKAAKKSLDLTEGLLTARTETVVSSLLTVECVTEGEYEIGCTDEEKKMNLERDTCPGFISDGLGRVVWTNGSYRDLVIGKDKCCSKMSVWLVMKEKPLLTKRTFTCRMRLQYTCRDNEVSSIISPCDGWKMNDGGFAWRLDVNAALFLGRHELQSRDGGRALLKTTIKLLDMNFDDDEVLSLVEKYGIEETEDAIKKIPPSKFMNIFSPMQNENFLKDIFNLNKDTQEYLDSPCLACIHMNVVREVPVGTVRVGSWDDIVLCLHTVIGAMMVAMVGFLPKPSPSPTVSASSNNTASPIPPLLPVIYNKTRIWEALYLHQQSTVLLLLALTVGLGLGLGKNLTIATIIAPMTVWRHKTMSSHDPTRTVPTGTSLTTFMWMQARHAILQKDLRQPDTVVKTKSTSRPSEAVCEVMHTHFRENESETHSKLCLIHESRGIHGCLYSN</sequence>
<dbReference type="Proteomes" id="UP000824890">
    <property type="component" value="Unassembled WGS sequence"/>
</dbReference>
<comment type="caution">
    <text evidence="3">The sequence shown here is derived from an EMBL/GenBank/DDBJ whole genome shotgun (WGS) entry which is preliminary data.</text>
</comment>
<evidence type="ECO:0000313" key="4">
    <source>
        <dbReference type="Proteomes" id="UP000824890"/>
    </source>
</evidence>
<reference evidence="3 4" key="1">
    <citation type="submission" date="2021-05" db="EMBL/GenBank/DDBJ databases">
        <title>Genome Assembly of Synthetic Allotetraploid Brassica napus Reveals Homoeologous Exchanges between Subgenomes.</title>
        <authorList>
            <person name="Davis J.T."/>
        </authorList>
    </citation>
    <scope>NUCLEOTIDE SEQUENCE [LARGE SCALE GENOMIC DNA]</scope>
    <source>
        <strain evidence="4">cv. Da-Ae</strain>
        <tissue evidence="3">Seedling</tissue>
    </source>
</reference>
<dbReference type="EMBL" id="JAGKQM010000012">
    <property type="protein sequence ID" value="KAH0897062.1"/>
    <property type="molecule type" value="Genomic_DNA"/>
</dbReference>
<dbReference type="PANTHER" id="PTHR33595:SF7">
    <property type="entry name" value="OS12G0242500 PROTEIN"/>
    <property type="match status" value="1"/>
</dbReference>
<gene>
    <name evidence="3" type="ORF">HID58_046630</name>
</gene>
<organism evidence="3 4">
    <name type="scientific">Brassica napus</name>
    <name type="common">Rape</name>
    <dbReference type="NCBI Taxonomy" id="3708"/>
    <lineage>
        <taxon>Eukaryota</taxon>
        <taxon>Viridiplantae</taxon>
        <taxon>Streptophyta</taxon>
        <taxon>Embryophyta</taxon>
        <taxon>Tracheophyta</taxon>
        <taxon>Spermatophyta</taxon>
        <taxon>Magnoliopsida</taxon>
        <taxon>eudicotyledons</taxon>
        <taxon>Gunneridae</taxon>
        <taxon>Pentapetalae</taxon>
        <taxon>rosids</taxon>
        <taxon>malvids</taxon>
        <taxon>Brassicales</taxon>
        <taxon>Brassicaceae</taxon>
        <taxon>Brassiceae</taxon>
        <taxon>Brassica</taxon>
    </lineage>
</organism>
<dbReference type="Pfam" id="PF25821">
    <property type="entry name" value="DUF7950"/>
    <property type="match status" value="1"/>
</dbReference>
<feature type="compositionally biased region" description="Low complexity" evidence="1">
    <location>
        <begin position="129"/>
        <end position="138"/>
    </location>
</feature>
<feature type="compositionally biased region" description="Low complexity" evidence="1">
    <location>
        <begin position="99"/>
        <end position="115"/>
    </location>
</feature>
<accession>A0ABQ8AX16</accession>
<feature type="region of interest" description="Disordered" evidence="1">
    <location>
        <begin position="66"/>
        <end position="149"/>
    </location>
</feature>
<evidence type="ECO:0000313" key="3">
    <source>
        <dbReference type="EMBL" id="KAH0897062.1"/>
    </source>
</evidence>
<feature type="non-terminal residue" evidence="3">
    <location>
        <position position="1"/>
    </location>
</feature>
<evidence type="ECO:0000259" key="2">
    <source>
        <dbReference type="Pfam" id="PF25821"/>
    </source>
</evidence>
<feature type="domain" description="DUF7950" evidence="2">
    <location>
        <begin position="194"/>
        <end position="317"/>
    </location>
</feature>
<protein>
    <recommendedName>
        <fullName evidence="2">DUF7950 domain-containing protein</fullName>
    </recommendedName>
</protein>
<proteinExistence type="predicted"/>
<feature type="compositionally biased region" description="Low complexity" evidence="1">
    <location>
        <begin position="70"/>
        <end position="86"/>
    </location>
</feature>
<keyword evidence="4" id="KW-1185">Reference proteome</keyword>